<feature type="transmembrane region" description="Helical" evidence="8">
    <location>
        <begin position="136"/>
        <end position="157"/>
    </location>
</feature>
<accession>A0A0N0NQR1</accession>
<feature type="transmembrane region" description="Helical" evidence="8">
    <location>
        <begin position="190"/>
        <end position="212"/>
    </location>
</feature>
<keyword evidence="6 8" id="KW-0472">Membrane</keyword>
<feature type="transmembrane region" description="Helical" evidence="8">
    <location>
        <begin position="321"/>
        <end position="344"/>
    </location>
</feature>
<evidence type="ECO:0000256" key="5">
    <source>
        <dbReference type="ARBA" id="ARBA00022989"/>
    </source>
</evidence>
<dbReference type="PANTHER" id="PTHR43341">
    <property type="entry name" value="AMINO ACID PERMEASE"/>
    <property type="match status" value="1"/>
</dbReference>
<dbReference type="Gene3D" id="1.20.1740.10">
    <property type="entry name" value="Amino acid/polyamine transporter I"/>
    <property type="match status" value="1"/>
</dbReference>
<evidence type="ECO:0000256" key="6">
    <source>
        <dbReference type="ARBA" id="ARBA00023136"/>
    </source>
</evidence>
<keyword evidence="3 8" id="KW-0812">Transmembrane</keyword>
<keyword evidence="4" id="KW-0029">Amino-acid transport</keyword>
<protein>
    <submittedName>
        <fullName evidence="10">Putative amino-acid permease meu22</fullName>
    </submittedName>
</protein>
<evidence type="ECO:0000256" key="4">
    <source>
        <dbReference type="ARBA" id="ARBA00022970"/>
    </source>
</evidence>
<comment type="subcellular location">
    <subcellularLocation>
        <location evidence="1">Membrane</location>
        <topology evidence="1">Multi-pass membrane protein</topology>
    </subcellularLocation>
</comment>
<evidence type="ECO:0000256" key="3">
    <source>
        <dbReference type="ARBA" id="ARBA00022692"/>
    </source>
</evidence>
<dbReference type="PANTHER" id="PTHR43341:SF1">
    <property type="entry name" value="GENERAL AMINO-ACID PERMEASE GAP1"/>
    <property type="match status" value="1"/>
</dbReference>
<evidence type="ECO:0000256" key="7">
    <source>
        <dbReference type="SAM" id="MobiDB-lite"/>
    </source>
</evidence>
<dbReference type="AlphaFoldDB" id="A0A0N0NQR1"/>
<dbReference type="InterPro" id="IPR050524">
    <property type="entry name" value="APC_YAT"/>
</dbReference>
<dbReference type="PIRSF" id="PIRSF006060">
    <property type="entry name" value="AA_transporter"/>
    <property type="match status" value="1"/>
</dbReference>
<evidence type="ECO:0000256" key="1">
    <source>
        <dbReference type="ARBA" id="ARBA00004141"/>
    </source>
</evidence>
<reference evidence="10 11" key="1">
    <citation type="submission" date="2015-06" db="EMBL/GenBank/DDBJ databases">
        <title>Draft genome of the ant-associated black yeast Phialophora attae CBS 131958.</title>
        <authorList>
            <person name="Moreno L.F."/>
            <person name="Stielow B.J."/>
            <person name="de Hoog S."/>
            <person name="Vicente V.A."/>
            <person name="Weiss V.A."/>
            <person name="de Vries M."/>
            <person name="Cruz L.M."/>
            <person name="Souza E.M."/>
        </authorList>
    </citation>
    <scope>NUCLEOTIDE SEQUENCE [LARGE SCALE GENOMIC DNA]</scope>
    <source>
        <strain evidence="10 11">CBS 131958</strain>
    </source>
</reference>
<dbReference type="InterPro" id="IPR004841">
    <property type="entry name" value="AA-permease/SLC12A_dom"/>
</dbReference>
<dbReference type="Pfam" id="PF00324">
    <property type="entry name" value="AA_permease"/>
    <property type="match status" value="2"/>
</dbReference>
<dbReference type="GeneID" id="28740781"/>
<evidence type="ECO:0000256" key="8">
    <source>
        <dbReference type="SAM" id="Phobius"/>
    </source>
</evidence>
<dbReference type="GO" id="GO:0015171">
    <property type="term" value="F:amino acid transmembrane transporter activity"/>
    <property type="evidence" value="ECO:0007669"/>
    <property type="project" value="TreeGrafter"/>
</dbReference>
<keyword evidence="2" id="KW-0813">Transport</keyword>
<evidence type="ECO:0000259" key="9">
    <source>
        <dbReference type="Pfam" id="PF00324"/>
    </source>
</evidence>
<sequence>MSDQHSGSENEKKVQQGHPSGPGAFTDVAPQAGLAAEADERGKHELKRNLKGRHMQMIAIGGAIGAGLFIGSGGAFQSGGPGSVLLGFMIVGLQVYLMMQALAEMSVVYPVNGAFTMYICRFVDPSWGFACAWEYAISWLTVLPFEISAACNIIHYWPGSEGITNAAWIVPLLVALIVIQYFGVRGYGEVEFVISMIKIIACTGFIILGIIIDTGGVPTDDRGYIGARYWHNPGAFKNGFHGFCGVFVTAAFAYTGTELTGLAAAESANPRKEIPRASRQVVWRILIFYIVNLFLVGLIVPSDSELYSAEGSTSRHSPFVIAIQLAGIKVLPSIFNAVILIAVINGGDIFNWLLALSGLSIIFIYGSIALAHIRFRMAWKHQGHTVAELPFRAAFGIWGSYVCVLISVLALIAQFYVALYPVGGPNLDANTFFQLYLAGPLLIFLYVVWKVYSWFTRPQDRPIWIKIKDIDVYTGMRDEQSVISGLDVPEDQRRSSITQMEEARKKKGILGHLKAGVRNVI</sequence>
<feature type="domain" description="Amino acid permease/ SLC12A" evidence="9">
    <location>
        <begin position="54"/>
        <end position="345"/>
    </location>
</feature>
<feature type="compositionally biased region" description="Basic and acidic residues" evidence="7">
    <location>
        <begin position="1"/>
        <end position="14"/>
    </location>
</feature>
<dbReference type="RefSeq" id="XP_018004174.1">
    <property type="nucleotide sequence ID" value="XM_018148901.1"/>
</dbReference>
<gene>
    <name evidence="10" type="ORF">AB675_8454</name>
</gene>
<dbReference type="OrthoDB" id="3900342at2759"/>
<dbReference type="VEuPathDB" id="FungiDB:AB675_8454"/>
<feature type="transmembrane region" description="Helical" evidence="8">
    <location>
        <begin position="394"/>
        <end position="419"/>
    </location>
</feature>
<dbReference type="Proteomes" id="UP000038010">
    <property type="component" value="Unassembled WGS sequence"/>
</dbReference>
<evidence type="ECO:0000313" key="10">
    <source>
        <dbReference type="EMBL" id="KPI44211.1"/>
    </source>
</evidence>
<comment type="caution">
    <text evidence="10">The sequence shown here is derived from an EMBL/GenBank/DDBJ whole genome shotgun (WGS) entry which is preliminary data.</text>
</comment>
<feature type="transmembrane region" description="Helical" evidence="8">
    <location>
        <begin position="57"/>
        <end position="76"/>
    </location>
</feature>
<feature type="transmembrane region" description="Helical" evidence="8">
    <location>
        <begin position="350"/>
        <end position="373"/>
    </location>
</feature>
<name>A0A0N0NQR1_9EURO</name>
<keyword evidence="5 8" id="KW-1133">Transmembrane helix</keyword>
<dbReference type="EMBL" id="LFJN01000003">
    <property type="protein sequence ID" value="KPI44211.1"/>
    <property type="molecule type" value="Genomic_DNA"/>
</dbReference>
<proteinExistence type="predicted"/>
<evidence type="ECO:0000256" key="2">
    <source>
        <dbReference type="ARBA" id="ARBA00022448"/>
    </source>
</evidence>
<feature type="transmembrane region" description="Helical" evidence="8">
    <location>
        <begin position="163"/>
        <end position="183"/>
    </location>
</feature>
<dbReference type="PROSITE" id="PS00218">
    <property type="entry name" value="AMINO_ACID_PERMEASE_1"/>
    <property type="match status" value="1"/>
</dbReference>
<feature type="region of interest" description="Disordered" evidence="7">
    <location>
        <begin position="1"/>
        <end position="28"/>
    </location>
</feature>
<feature type="transmembrane region" description="Helical" evidence="8">
    <location>
        <begin position="281"/>
        <end position="300"/>
    </location>
</feature>
<keyword evidence="11" id="KW-1185">Reference proteome</keyword>
<evidence type="ECO:0000313" key="11">
    <source>
        <dbReference type="Proteomes" id="UP000038010"/>
    </source>
</evidence>
<feature type="domain" description="Amino acid permease/ SLC12A" evidence="9">
    <location>
        <begin position="346"/>
        <end position="459"/>
    </location>
</feature>
<organism evidence="10 11">
    <name type="scientific">Cyphellophora attinorum</name>
    <dbReference type="NCBI Taxonomy" id="1664694"/>
    <lineage>
        <taxon>Eukaryota</taxon>
        <taxon>Fungi</taxon>
        <taxon>Dikarya</taxon>
        <taxon>Ascomycota</taxon>
        <taxon>Pezizomycotina</taxon>
        <taxon>Eurotiomycetes</taxon>
        <taxon>Chaetothyriomycetidae</taxon>
        <taxon>Chaetothyriales</taxon>
        <taxon>Cyphellophoraceae</taxon>
        <taxon>Cyphellophora</taxon>
    </lineage>
</organism>
<feature type="transmembrane region" description="Helical" evidence="8">
    <location>
        <begin position="431"/>
        <end position="449"/>
    </location>
</feature>
<dbReference type="GO" id="GO:0016020">
    <property type="term" value="C:membrane"/>
    <property type="evidence" value="ECO:0007669"/>
    <property type="project" value="UniProtKB-SubCell"/>
</dbReference>
<dbReference type="InterPro" id="IPR004840">
    <property type="entry name" value="Amino_acid_permease_CS"/>
</dbReference>